<proteinExistence type="predicted"/>
<organism evidence="1">
    <name type="scientific">Manihot esculenta</name>
    <name type="common">Cassava</name>
    <name type="synonym">Jatropha manihot</name>
    <dbReference type="NCBI Taxonomy" id="3983"/>
    <lineage>
        <taxon>Eukaryota</taxon>
        <taxon>Viridiplantae</taxon>
        <taxon>Streptophyta</taxon>
        <taxon>Embryophyta</taxon>
        <taxon>Tracheophyta</taxon>
        <taxon>Spermatophyta</taxon>
        <taxon>Magnoliopsida</taxon>
        <taxon>eudicotyledons</taxon>
        <taxon>Gunneridae</taxon>
        <taxon>Pentapetalae</taxon>
        <taxon>rosids</taxon>
        <taxon>fabids</taxon>
        <taxon>Malpighiales</taxon>
        <taxon>Euphorbiaceae</taxon>
        <taxon>Crotonoideae</taxon>
        <taxon>Manihoteae</taxon>
        <taxon>Manihot</taxon>
    </lineage>
</organism>
<reference evidence="1" key="1">
    <citation type="submission" date="2016-02" db="EMBL/GenBank/DDBJ databases">
        <title>WGS assembly of Manihot esculenta.</title>
        <authorList>
            <person name="Bredeson J.V."/>
            <person name="Prochnik S.E."/>
            <person name="Lyons J.B."/>
            <person name="Schmutz J."/>
            <person name="Grimwood J."/>
            <person name="Vrebalov J."/>
            <person name="Bart R.S."/>
            <person name="Amuge T."/>
            <person name="Ferguson M.E."/>
            <person name="Green R."/>
            <person name="Putnam N."/>
            <person name="Stites J."/>
            <person name="Rounsley S."/>
            <person name="Rokhsar D.S."/>
        </authorList>
    </citation>
    <scope>NUCLEOTIDE SEQUENCE [LARGE SCALE GENOMIC DNA]</scope>
    <source>
        <tissue evidence="1">Leaf</tissue>
    </source>
</reference>
<name>A0A2C9WDA2_MANES</name>
<dbReference type="EMBL" id="CM004388">
    <property type="protein sequence ID" value="OAY57804.1"/>
    <property type="molecule type" value="Genomic_DNA"/>
</dbReference>
<gene>
    <name evidence="1" type="ORF">MANES_02G125600</name>
</gene>
<sequence length="40" mass="4671">MMMAILPYFFVISSVIDYQPGLFFSKVSRISQKSKLRIDL</sequence>
<accession>A0A2C9WDA2</accession>
<protein>
    <submittedName>
        <fullName evidence="1">Uncharacterized protein</fullName>
    </submittedName>
</protein>
<dbReference type="AlphaFoldDB" id="A0A2C9WDA2"/>
<evidence type="ECO:0000313" key="1">
    <source>
        <dbReference type="EMBL" id="OAY57804.1"/>
    </source>
</evidence>